<gene>
    <name evidence="4" type="ORF">H9810_09820</name>
</gene>
<dbReference type="EMBL" id="DXBO01000139">
    <property type="protein sequence ID" value="HIZ49005.1"/>
    <property type="molecule type" value="Genomic_DNA"/>
</dbReference>
<dbReference type="Pfam" id="PF01551">
    <property type="entry name" value="Peptidase_M23"/>
    <property type="match status" value="1"/>
</dbReference>
<dbReference type="GO" id="GO:0004222">
    <property type="term" value="F:metalloendopeptidase activity"/>
    <property type="evidence" value="ECO:0007669"/>
    <property type="project" value="TreeGrafter"/>
</dbReference>
<proteinExistence type="predicted"/>
<dbReference type="CDD" id="cd12797">
    <property type="entry name" value="M23_peptidase"/>
    <property type="match status" value="1"/>
</dbReference>
<keyword evidence="1" id="KW-0732">Signal</keyword>
<accession>A0A9D2F4F8</accession>
<dbReference type="AlphaFoldDB" id="A0A9D2F4F8"/>
<dbReference type="PROSITE" id="PS51109">
    <property type="entry name" value="G5"/>
    <property type="match status" value="1"/>
</dbReference>
<dbReference type="SMART" id="SM01208">
    <property type="entry name" value="G5"/>
    <property type="match status" value="1"/>
</dbReference>
<feature type="domain" description="G5" evidence="3">
    <location>
        <begin position="259"/>
        <end position="340"/>
    </location>
</feature>
<evidence type="ECO:0000256" key="2">
    <source>
        <dbReference type="SAM" id="Phobius"/>
    </source>
</evidence>
<keyword evidence="2" id="KW-0472">Membrane</keyword>
<dbReference type="Pfam" id="PF07501">
    <property type="entry name" value="G5"/>
    <property type="match status" value="1"/>
</dbReference>
<keyword evidence="2" id="KW-1133">Transmembrane helix</keyword>
<evidence type="ECO:0000256" key="1">
    <source>
        <dbReference type="ARBA" id="ARBA00022729"/>
    </source>
</evidence>
<dbReference type="Gene3D" id="2.20.230.10">
    <property type="entry name" value="Resuscitation-promoting factor rpfb"/>
    <property type="match status" value="1"/>
</dbReference>
<reference evidence="4" key="1">
    <citation type="journal article" date="2021" name="PeerJ">
        <title>Extensive microbial diversity within the chicken gut microbiome revealed by metagenomics and culture.</title>
        <authorList>
            <person name="Gilroy R."/>
            <person name="Ravi A."/>
            <person name="Getino M."/>
            <person name="Pursley I."/>
            <person name="Horton D.L."/>
            <person name="Alikhan N.F."/>
            <person name="Baker D."/>
            <person name="Gharbi K."/>
            <person name="Hall N."/>
            <person name="Watson M."/>
            <person name="Adriaenssens E.M."/>
            <person name="Foster-Nyarko E."/>
            <person name="Jarju S."/>
            <person name="Secka A."/>
            <person name="Antonio M."/>
            <person name="Oren A."/>
            <person name="Chaudhuri R.R."/>
            <person name="La Ragione R."/>
            <person name="Hildebrand F."/>
            <person name="Pallen M.J."/>
        </authorList>
    </citation>
    <scope>NUCLEOTIDE SEQUENCE</scope>
    <source>
        <strain evidence="4">3436</strain>
    </source>
</reference>
<sequence length="485" mass="53211">MPFFPLLRPLQGPLGDFLYAAGFFVEYRLVCLTRTLRAILRWLLRSLELLLLTALRPLVRATDDLKAALHAPGRLLLGYLLPAAAVTVLILVVRTGLSLPFALRVEVNGQFVGYVASEQAFDRARSDVLARVNSARELLAAAGEPTPDWDLEPGYTLAISPDTMTESEIANEILRTSGGEISEGTAVYLDGELRFVTTEGDHLRAYLNAVKEPWQDPTSTTTRVDFVHGLQLVDGIYLTGSVVDYRTVLDALQADDGALQQVQVRRTVTDIQEVSYDTEVQEDDSLDFGKSETVQAGVPGSEAVTRELTYVNGELTDDQVVDVQLLQAPTTEIIRRGTRLKNGMIGKLGTGTFIWPVPGYKSISRWANLDPTSPGFHRAVDIAAPYGTPIYASDSGTVVEAVSMHASWGNYVKIDHGNGYKTLYAHMSSFVVDLGDTVAQGQLIGYVGNTGNSYGNHCHLEMSYNDVLFNPYEVFPNMPTRNPDF</sequence>
<dbReference type="InterPro" id="IPR011098">
    <property type="entry name" value="G5_dom"/>
</dbReference>
<dbReference type="PANTHER" id="PTHR21666:SF270">
    <property type="entry name" value="MUREIN HYDROLASE ACTIVATOR ENVC"/>
    <property type="match status" value="1"/>
</dbReference>
<reference evidence="4" key="2">
    <citation type="submission" date="2021-04" db="EMBL/GenBank/DDBJ databases">
        <authorList>
            <person name="Gilroy R."/>
        </authorList>
    </citation>
    <scope>NUCLEOTIDE SEQUENCE</scope>
    <source>
        <strain evidence="4">3436</strain>
    </source>
</reference>
<dbReference type="InterPro" id="IPR050570">
    <property type="entry name" value="Cell_wall_metabolism_enzyme"/>
</dbReference>
<dbReference type="Proteomes" id="UP000824031">
    <property type="component" value="Unassembled WGS sequence"/>
</dbReference>
<dbReference type="PANTHER" id="PTHR21666">
    <property type="entry name" value="PEPTIDASE-RELATED"/>
    <property type="match status" value="1"/>
</dbReference>
<comment type="caution">
    <text evidence="4">The sequence shown here is derived from an EMBL/GenBank/DDBJ whole genome shotgun (WGS) entry which is preliminary data.</text>
</comment>
<dbReference type="Gene3D" id="2.70.70.10">
    <property type="entry name" value="Glucose Permease (Domain IIA)"/>
    <property type="match status" value="1"/>
</dbReference>
<evidence type="ECO:0000259" key="3">
    <source>
        <dbReference type="PROSITE" id="PS51109"/>
    </source>
</evidence>
<evidence type="ECO:0000313" key="5">
    <source>
        <dbReference type="Proteomes" id="UP000824031"/>
    </source>
</evidence>
<organism evidence="4 5">
    <name type="scientific">Candidatus Gemmiger excrementavium</name>
    <dbReference type="NCBI Taxonomy" id="2838608"/>
    <lineage>
        <taxon>Bacteria</taxon>
        <taxon>Bacillati</taxon>
        <taxon>Bacillota</taxon>
        <taxon>Clostridia</taxon>
        <taxon>Eubacteriales</taxon>
        <taxon>Gemmiger</taxon>
    </lineage>
</organism>
<name>A0A9D2F4F8_9FIRM</name>
<dbReference type="SUPFAM" id="SSF51261">
    <property type="entry name" value="Duplicated hybrid motif"/>
    <property type="match status" value="1"/>
</dbReference>
<dbReference type="InterPro" id="IPR016047">
    <property type="entry name" value="M23ase_b-sheet_dom"/>
</dbReference>
<feature type="transmembrane region" description="Helical" evidence="2">
    <location>
        <begin position="12"/>
        <end position="30"/>
    </location>
</feature>
<keyword evidence="2" id="KW-0812">Transmembrane</keyword>
<dbReference type="InterPro" id="IPR011055">
    <property type="entry name" value="Dup_hybrid_motif"/>
</dbReference>
<evidence type="ECO:0000313" key="4">
    <source>
        <dbReference type="EMBL" id="HIZ49005.1"/>
    </source>
</evidence>
<feature type="transmembrane region" description="Helical" evidence="2">
    <location>
        <begin position="79"/>
        <end position="97"/>
    </location>
</feature>
<protein>
    <submittedName>
        <fullName evidence="4">Peptidoglycan DD-metalloendopeptidase family protein</fullName>
    </submittedName>
</protein>